<dbReference type="InterPro" id="IPR036047">
    <property type="entry name" value="F-box-like_dom_sf"/>
</dbReference>
<dbReference type="AlphaFoldDB" id="A0A2A9N8P6"/>
<dbReference type="InterPro" id="IPR001810">
    <property type="entry name" value="F-box_dom"/>
</dbReference>
<accession>A0A2A9N8P6</accession>
<evidence type="ECO:0000313" key="3">
    <source>
        <dbReference type="EMBL" id="PFH46228.1"/>
    </source>
</evidence>
<evidence type="ECO:0000313" key="4">
    <source>
        <dbReference type="Proteomes" id="UP000242287"/>
    </source>
</evidence>
<dbReference type="Gene3D" id="3.80.10.10">
    <property type="entry name" value="Ribonuclease Inhibitor"/>
    <property type="match status" value="1"/>
</dbReference>
<sequence>MCQDIAQVAQIDAQIRQFQLAVEILQQERKRLNASLTYHLNTRPSPIRDIPVEILQEIFLYLLPPVLEMRNCTALRLSHVCSQWRLILHSMSHVWSSVNINCDCASHQSWSGPEFLRHCVKLSGERPLSIVLRASNVPEAQLQSLMSDILTPTFHRWKHVDLNVHLHPWLARLHELTFDELESLSIAEPMTTAHGPCVDLSRCPKLSRLVLCGIKYPTSKFTLPWSGIRVFEACDVFYSPEEYSSILKCMTNLTELKIVCTSRLVDSAEAGSVVLPHLASFSFIAPKAIASAYLNPLVLPSLRKFSFKVDHSSMNPVELADQLVRLIMHCHRSLEDLKLAGLCGLAVLRVLNRTPNLVRLQCRFVALYMMDFFARFGEVELSRLERVEFRLRPVSLGQVGGLRRWVERKKVGGIRWGGGESVLKEVMVKFPHGCCESRDLMLGDVENYDGSGGVKVKVDWVPFTDLM</sequence>
<dbReference type="PROSITE" id="PS50181">
    <property type="entry name" value="FBOX"/>
    <property type="match status" value="1"/>
</dbReference>
<proteinExistence type="predicted"/>
<organism evidence="3 4">
    <name type="scientific">Amanita thiersii Skay4041</name>
    <dbReference type="NCBI Taxonomy" id="703135"/>
    <lineage>
        <taxon>Eukaryota</taxon>
        <taxon>Fungi</taxon>
        <taxon>Dikarya</taxon>
        <taxon>Basidiomycota</taxon>
        <taxon>Agaricomycotina</taxon>
        <taxon>Agaricomycetes</taxon>
        <taxon>Agaricomycetidae</taxon>
        <taxon>Agaricales</taxon>
        <taxon>Pluteineae</taxon>
        <taxon>Amanitaceae</taxon>
        <taxon>Amanita</taxon>
    </lineage>
</organism>
<evidence type="ECO:0000256" key="1">
    <source>
        <dbReference type="SAM" id="Coils"/>
    </source>
</evidence>
<feature type="domain" description="F-box" evidence="2">
    <location>
        <begin position="44"/>
        <end position="98"/>
    </location>
</feature>
<dbReference type="SUPFAM" id="SSF81383">
    <property type="entry name" value="F-box domain"/>
    <property type="match status" value="1"/>
</dbReference>
<dbReference type="Proteomes" id="UP000242287">
    <property type="component" value="Unassembled WGS sequence"/>
</dbReference>
<evidence type="ECO:0000259" key="2">
    <source>
        <dbReference type="PROSITE" id="PS50181"/>
    </source>
</evidence>
<keyword evidence="4" id="KW-1185">Reference proteome</keyword>
<dbReference type="OrthoDB" id="3268380at2759"/>
<dbReference type="STRING" id="703135.A0A2A9N8P6"/>
<keyword evidence="1" id="KW-0175">Coiled coil</keyword>
<reference evidence="3 4" key="1">
    <citation type="submission" date="2014-02" db="EMBL/GenBank/DDBJ databases">
        <title>Transposable element dynamics among asymbiotic and ectomycorrhizal Amanita fungi.</title>
        <authorList>
            <consortium name="DOE Joint Genome Institute"/>
            <person name="Hess J."/>
            <person name="Skrede I."/>
            <person name="Wolfe B."/>
            <person name="LaButti K."/>
            <person name="Ohm R.A."/>
            <person name="Grigoriev I.V."/>
            <person name="Pringle A."/>
        </authorList>
    </citation>
    <scope>NUCLEOTIDE SEQUENCE [LARGE SCALE GENOMIC DNA]</scope>
    <source>
        <strain evidence="3 4">SKay4041</strain>
    </source>
</reference>
<dbReference type="EMBL" id="KZ302219">
    <property type="protein sequence ID" value="PFH46228.1"/>
    <property type="molecule type" value="Genomic_DNA"/>
</dbReference>
<dbReference type="Pfam" id="PF12937">
    <property type="entry name" value="F-box-like"/>
    <property type="match status" value="1"/>
</dbReference>
<protein>
    <recommendedName>
        <fullName evidence="2">F-box domain-containing protein</fullName>
    </recommendedName>
</protein>
<gene>
    <name evidence="3" type="ORF">AMATHDRAFT_43713</name>
</gene>
<feature type="coiled-coil region" evidence="1">
    <location>
        <begin position="8"/>
        <end position="35"/>
    </location>
</feature>
<dbReference type="InterPro" id="IPR032675">
    <property type="entry name" value="LRR_dom_sf"/>
</dbReference>
<name>A0A2A9N8P6_9AGAR</name>